<dbReference type="PROSITE" id="PS51296">
    <property type="entry name" value="RIESKE"/>
    <property type="match status" value="1"/>
</dbReference>
<dbReference type="InterPro" id="IPR001663">
    <property type="entry name" value="Rng_hydr_dOase-A"/>
</dbReference>
<evidence type="ECO:0000313" key="10">
    <source>
        <dbReference type="Proteomes" id="UP000266327"/>
    </source>
</evidence>
<sequence length="430" mass="49151">MTTQKNTDLPLQGERYISREFFAREWENVWAKTWLIMGRADEIPEAGDFFVEDIGPESILIVRQADTGIRAFYNVCQHRGNRLAVVPDGSMDTFTCSYHGWKWGLDGACLEAQDAEDFTPNPCGHAQLEELRCDVFAGFVWINMDPECASLKTFLGPIWDEWAAYPMEQMTRVQAISVRMPCNWKTVQDNFHETYHVATAHPLGLNSVEDDYRLTAITLYEGGHALGVTQGSIPARRKFGDNPSLGEQIRMELQTWDLNPDDFQGREYETRIALQARKRQLGPERGFSHYNKMSDAQLTDTFHYTVFPNFATSINSDGMLYLRALPHPTDPELCVFDCWFYAAGAENAYTRLLTENGDASRLAGPAPREWRNYGEGTLGVILDGDAVVMADQQRALHSRGYKGSRLAHQERRVQQYHDMIDRYMEGYRPR</sequence>
<dbReference type="InterPro" id="IPR017941">
    <property type="entry name" value="Rieske_2Fe-2S"/>
</dbReference>
<evidence type="ECO:0000259" key="8">
    <source>
        <dbReference type="PROSITE" id="PS51296"/>
    </source>
</evidence>
<evidence type="ECO:0000256" key="2">
    <source>
        <dbReference type="ARBA" id="ARBA00008751"/>
    </source>
</evidence>
<dbReference type="SUPFAM" id="SSF55961">
    <property type="entry name" value="Bet v1-like"/>
    <property type="match status" value="1"/>
</dbReference>
<keyword evidence="5" id="KW-0560">Oxidoreductase</keyword>
<keyword evidence="9" id="KW-0223">Dioxygenase</keyword>
<dbReference type="CDD" id="cd03469">
    <property type="entry name" value="Rieske_RO_Alpha_N"/>
    <property type="match status" value="1"/>
</dbReference>
<dbReference type="AlphaFoldDB" id="A0A3A3G3U6"/>
<dbReference type="SUPFAM" id="SSF50022">
    <property type="entry name" value="ISP domain"/>
    <property type="match status" value="1"/>
</dbReference>
<gene>
    <name evidence="9" type="ORF">D3878_17560</name>
</gene>
<accession>A0A3A3G3U6</accession>
<keyword evidence="7" id="KW-0411">Iron-sulfur</keyword>
<evidence type="ECO:0000256" key="3">
    <source>
        <dbReference type="ARBA" id="ARBA00022714"/>
    </source>
</evidence>
<dbReference type="InterPro" id="IPR036922">
    <property type="entry name" value="Rieske_2Fe-2S_sf"/>
</dbReference>
<evidence type="ECO:0000256" key="6">
    <source>
        <dbReference type="ARBA" id="ARBA00023004"/>
    </source>
</evidence>
<dbReference type="CDD" id="cd08882">
    <property type="entry name" value="RHO_alpha_C_MupW-like"/>
    <property type="match status" value="1"/>
</dbReference>
<comment type="similarity">
    <text evidence="2">Belongs to the bacterial ring-hydroxylating dioxygenase alpha subunit family.</text>
</comment>
<dbReference type="Gene3D" id="3.90.380.10">
    <property type="entry name" value="Naphthalene 1,2-dioxygenase Alpha Subunit, Chain A, domain 1"/>
    <property type="match status" value="1"/>
</dbReference>
<keyword evidence="3" id="KW-0001">2Fe-2S</keyword>
<evidence type="ECO:0000313" key="9">
    <source>
        <dbReference type="EMBL" id="RJG03173.1"/>
    </source>
</evidence>
<dbReference type="Proteomes" id="UP000266327">
    <property type="component" value="Unassembled WGS sequence"/>
</dbReference>
<keyword evidence="10" id="KW-1185">Reference proteome</keyword>
<evidence type="ECO:0000256" key="7">
    <source>
        <dbReference type="ARBA" id="ARBA00023014"/>
    </source>
</evidence>
<reference evidence="10" key="1">
    <citation type="submission" date="2018-09" db="EMBL/GenBank/DDBJ databases">
        <authorList>
            <person name="Zhu H."/>
        </authorList>
    </citation>
    <scope>NUCLEOTIDE SEQUENCE [LARGE SCALE GENOMIC DNA]</scope>
    <source>
        <strain evidence="10">K1S02-23</strain>
    </source>
</reference>
<evidence type="ECO:0000256" key="1">
    <source>
        <dbReference type="ARBA" id="ARBA00001962"/>
    </source>
</evidence>
<dbReference type="GO" id="GO:0051537">
    <property type="term" value="F:2 iron, 2 sulfur cluster binding"/>
    <property type="evidence" value="ECO:0007669"/>
    <property type="project" value="UniProtKB-KW"/>
</dbReference>
<dbReference type="PANTHER" id="PTHR43756:SF5">
    <property type="entry name" value="CHOLINE MONOOXYGENASE, CHLOROPLASTIC"/>
    <property type="match status" value="1"/>
</dbReference>
<name>A0A3A3G3U6_9BURK</name>
<dbReference type="RefSeq" id="WP_119786672.1">
    <property type="nucleotide sequence ID" value="NZ_QYUQ01000002.1"/>
</dbReference>
<dbReference type="InterPro" id="IPR015879">
    <property type="entry name" value="Ring_hydroxy_dOase_asu_C_dom"/>
</dbReference>
<dbReference type="Gene3D" id="2.102.10.10">
    <property type="entry name" value="Rieske [2Fe-2S] iron-sulphur domain"/>
    <property type="match status" value="1"/>
</dbReference>
<evidence type="ECO:0000256" key="5">
    <source>
        <dbReference type="ARBA" id="ARBA00023002"/>
    </source>
</evidence>
<dbReference type="GO" id="GO:0005506">
    <property type="term" value="F:iron ion binding"/>
    <property type="evidence" value="ECO:0007669"/>
    <property type="project" value="InterPro"/>
</dbReference>
<evidence type="ECO:0000256" key="4">
    <source>
        <dbReference type="ARBA" id="ARBA00022723"/>
    </source>
</evidence>
<dbReference type="PRINTS" id="PR00090">
    <property type="entry name" value="RNGDIOXGNASE"/>
</dbReference>
<proteinExistence type="inferred from homology"/>
<keyword evidence="4" id="KW-0479">Metal-binding</keyword>
<dbReference type="GO" id="GO:0051213">
    <property type="term" value="F:dioxygenase activity"/>
    <property type="evidence" value="ECO:0007669"/>
    <property type="project" value="UniProtKB-KW"/>
</dbReference>
<protein>
    <submittedName>
        <fullName evidence="9">Aromatic ring-hydroxylating dioxygenase subunit alpha</fullName>
    </submittedName>
</protein>
<dbReference type="PANTHER" id="PTHR43756">
    <property type="entry name" value="CHOLINE MONOOXYGENASE, CHLOROPLASTIC"/>
    <property type="match status" value="1"/>
</dbReference>
<comment type="cofactor">
    <cofactor evidence="1">
        <name>Fe cation</name>
        <dbReference type="ChEBI" id="CHEBI:24875"/>
    </cofactor>
</comment>
<dbReference type="EMBL" id="QYUQ01000002">
    <property type="protein sequence ID" value="RJG03173.1"/>
    <property type="molecule type" value="Genomic_DNA"/>
</dbReference>
<dbReference type="Pfam" id="PF00848">
    <property type="entry name" value="Ring_hydroxyl_A"/>
    <property type="match status" value="1"/>
</dbReference>
<organism evidence="9 10">
    <name type="scientific">Noviherbaspirillum sedimenti</name>
    <dbReference type="NCBI Taxonomy" id="2320865"/>
    <lineage>
        <taxon>Bacteria</taxon>
        <taxon>Pseudomonadati</taxon>
        <taxon>Pseudomonadota</taxon>
        <taxon>Betaproteobacteria</taxon>
        <taxon>Burkholderiales</taxon>
        <taxon>Oxalobacteraceae</taxon>
        <taxon>Noviherbaspirillum</taxon>
    </lineage>
</organism>
<keyword evidence="6" id="KW-0408">Iron</keyword>
<dbReference type="Pfam" id="PF00355">
    <property type="entry name" value="Rieske"/>
    <property type="match status" value="1"/>
</dbReference>
<comment type="caution">
    <text evidence="9">The sequence shown here is derived from an EMBL/GenBank/DDBJ whole genome shotgun (WGS) entry which is preliminary data.</text>
</comment>
<feature type="domain" description="Rieske" evidence="8">
    <location>
        <begin position="34"/>
        <end position="142"/>
    </location>
</feature>
<dbReference type="OrthoDB" id="9800167at2"/>